<name>A0A4R1HI09_PSEEN</name>
<dbReference type="Gene3D" id="3.40.630.10">
    <property type="entry name" value="Zn peptidases"/>
    <property type="match status" value="1"/>
</dbReference>
<feature type="binding site" evidence="1">
    <location>
        <position position="161"/>
    </location>
    <ligand>
        <name>Mn(2+)</name>
        <dbReference type="ChEBI" id="CHEBI:29035"/>
        <label>2</label>
    </ligand>
</feature>
<dbReference type="PIRSF" id="PIRSF005962">
    <property type="entry name" value="Pept_M20D_amidohydro"/>
    <property type="match status" value="1"/>
</dbReference>
<dbReference type="GO" id="GO:0046872">
    <property type="term" value="F:metal ion binding"/>
    <property type="evidence" value="ECO:0007669"/>
    <property type="project" value="UniProtKB-KW"/>
</dbReference>
<evidence type="ECO:0000313" key="3">
    <source>
        <dbReference type="EMBL" id="TCK19940.1"/>
    </source>
</evidence>
<proteinExistence type="predicted"/>
<dbReference type="Pfam" id="PF07687">
    <property type="entry name" value="M20_dimer"/>
    <property type="match status" value="1"/>
</dbReference>
<dbReference type="EMBL" id="SMFZ01000002">
    <property type="protein sequence ID" value="TCK19940.1"/>
    <property type="molecule type" value="Genomic_DNA"/>
</dbReference>
<gene>
    <name evidence="3" type="ORF">EV378_3884</name>
</gene>
<keyword evidence="1" id="KW-0479">Metal-binding</keyword>
<dbReference type="OrthoDB" id="9777385at2"/>
<feature type="binding site" evidence="1">
    <location>
        <position position="102"/>
    </location>
    <ligand>
        <name>Mn(2+)</name>
        <dbReference type="ChEBI" id="CHEBI:29035"/>
        <label>2</label>
    </ligand>
</feature>
<sequence>MSDILDRLTAALADELPAAVELRHELHRNPEVSGAEVRTAARVAEALGEPEAPVVAGTGRLVRVGGEGRCVALRAELDALAMREETAAPFASTNDAMHACGHDVHLAGLVAAVRTLRRVGGPLPVLAILQPREEKHPSGGQDVAGSGRLADEQVGAVLGVHLQPQVPLGAVAADPGVVNAACDEIEITVRGAGGHGAYPHLAEDPVPVLCRIVGAIPDVVRDTVDPMHPSVVTLGILRAGTAPNVLAETAFTHGTIRTYRSRDRELLFDGLRRLATGYAAAHGLTAEVTYSPVEPPMANEPGLTAAVRARLEESGFVLAPEFRSCGSDDFAFYSAVAPSTMIFLGTGDGERPPMLHDARFLPSDDRVADAARAYLAGYVGACSTLT</sequence>
<reference evidence="3 4" key="1">
    <citation type="submission" date="2019-03" db="EMBL/GenBank/DDBJ databases">
        <title>Sequencing the genomes of 1000 actinobacteria strains.</title>
        <authorList>
            <person name="Klenk H.-P."/>
        </authorList>
    </citation>
    <scope>NUCLEOTIDE SEQUENCE [LARGE SCALE GENOMIC DNA]</scope>
    <source>
        <strain evidence="3 4">DSM 44969</strain>
    </source>
</reference>
<dbReference type="Gene3D" id="3.30.70.360">
    <property type="match status" value="1"/>
</dbReference>
<feature type="domain" description="Peptidase M20 dimerisation" evidence="2">
    <location>
        <begin position="185"/>
        <end position="269"/>
    </location>
</feature>
<dbReference type="InterPro" id="IPR002933">
    <property type="entry name" value="Peptidase_M20"/>
</dbReference>
<dbReference type="AlphaFoldDB" id="A0A4R1HI09"/>
<dbReference type="InterPro" id="IPR011650">
    <property type="entry name" value="Peptidase_M20_dimer"/>
</dbReference>
<dbReference type="PANTHER" id="PTHR11014:SF63">
    <property type="entry name" value="METALLOPEPTIDASE, PUTATIVE (AFU_ORTHOLOGUE AFUA_6G09600)-RELATED"/>
    <property type="match status" value="1"/>
</dbReference>
<comment type="cofactor">
    <cofactor evidence="1">
        <name>Mn(2+)</name>
        <dbReference type="ChEBI" id="CHEBI:29035"/>
    </cofactor>
    <text evidence="1">The Mn(2+) ion enhances activity.</text>
</comment>
<organism evidence="3 4">
    <name type="scientific">Pseudonocardia endophytica</name>
    <dbReference type="NCBI Taxonomy" id="401976"/>
    <lineage>
        <taxon>Bacteria</taxon>
        <taxon>Bacillati</taxon>
        <taxon>Actinomycetota</taxon>
        <taxon>Actinomycetes</taxon>
        <taxon>Pseudonocardiales</taxon>
        <taxon>Pseudonocardiaceae</taxon>
        <taxon>Pseudonocardia</taxon>
    </lineage>
</organism>
<keyword evidence="4" id="KW-1185">Reference proteome</keyword>
<evidence type="ECO:0000256" key="1">
    <source>
        <dbReference type="PIRSR" id="PIRSR005962-1"/>
    </source>
</evidence>
<dbReference type="NCBIfam" id="TIGR01891">
    <property type="entry name" value="amidohydrolases"/>
    <property type="match status" value="1"/>
</dbReference>
<dbReference type="Pfam" id="PF01546">
    <property type="entry name" value="Peptidase_M20"/>
    <property type="match status" value="1"/>
</dbReference>
<feature type="binding site" evidence="1">
    <location>
        <position position="100"/>
    </location>
    <ligand>
        <name>Mn(2+)</name>
        <dbReference type="ChEBI" id="CHEBI:29035"/>
        <label>2</label>
    </ligand>
</feature>
<evidence type="ECO:0000313" key="4">
    <source>
        <dbReference type="Proteomes" id="UP000295560"/>
    </source>
</evidence>
<dbReference type="GO" id="GO:0016787">
    <property type="term" value="F:hydrolase activity"/>
    <property type="evidence" value="ECO:0007669"/>
    <property type="project" value="UniProtKB-KW"/>
</dbReference>
<dbReference type="SUPFAM" id="SSF53187">
    <property type="entry name" value="Zn-dependent exopeptidases"/>
    <property type="match status" value="1"/>
</dbReference>
<keyword evidence="1" id="KW-0464">Manganese</keyword>
<dbReference type="InterPro" id="IPR036264">
    <property type="entry name" value="Bact_exopeptidase_dim_dom"/>
</dbReference>
<accession>A0A4R1HI09</accession>
<protein>
    <submittedName>
        <fullName evidence="3">Amidohydrolase</fullName>
    </submittedName>
</protein>
<feature type="binding site" evidence="1">
    <location>
        <position position="134"/>
    </location>
    <ligand>
        <name>Mn(2+)</name>
        <dbReference type="ChEBI" id="CHEBI:29035"/>
        <label>2</label>
    </ligand>
</feature>
<dbReference type="RefSeq" id="WP_132428329.1">
    <property type="nucleotide sequence ID" value="NZ_SMFZ01000002.1"/>
</dbReference>
<dbReference type="Proteomes" id="UP000295560">
    <property type="component" value="Unassembled WGS sequence"/>
</dbReference>
<keyword evidence="3" id="KW-0378">Hydrolase</keyword>
<dbReference type="PANTHER" id="PTHR11014">
    <property type="entry name" value="PEPTIDASE M20 FAMILY MEMBER"/>
    <property type="match status" value="1"/>
</dbReference>
<dbReference type="CDD" id="cd03886">
    <property type="entry name" value="M20_Acy1"/>
    <property type="match status" value="1"/>
</dbReference>
<comment type="caution">
    <text evidence="3">The sequence shown here is derived from an EMBL/GenBank/DDBJ whole genome shotgun (WGS) entry which is preliminary data.</text>
</comment>
<dbReference type="SUPFAM" id="SSF55031">
    <property type="entry name" value="Bacterial exopeptidase dimerisation domain"/>
    <property type="match status" value="1"/>
</dbReference>
<dbReference type="InterPro" id="IPR017439">
    <property type="entry name" value="Amidohydrolase"/>
</dbReference>
<evidence type="ECO:0000259" key="2">
    <source>
        <dbReference type="Pfam" id="PF07687"/>
    </source>
</evidence>
<feature type="binding site" evidence="1">
    <location>
        <position position="356"/>
    </location>
    <ligand>
        <name>Mn(2+)</name>
        <dbReference type="ChEBI" id="CHEBI:29035"/>
        <label>2</label>
    </ligand>
</feature>